<dbReference type="CDD" id="cd00446">
    <property type="entry name" value="GrpE"/>
    <property type="match status" value="1"/>
</dbReference>
<reference evidence="7 8" key="1">
    <citation type="journal article" date="2020" name="bioRxiv">
        <title>Metabolic contributions of an alphaproteobacterial endosymbiont in the apicomplexan Cardiosporidium cionae.</title>
        <authorList>
            <person name="Hunter E.S."/>
            <person name="Paight C.J."/>
            <person name="Lane C.E."/>
        </authorList>
    </citation>
    <scope>NUCLEOTIDE SEQUENCE [LARGE SCALE GENOMIC DNA]</scope>
    <source>
        <strain evidence="7">ESH_2018</strain>
    </source>
</reference>
<dbReference type="PRINTS" id="PR00773">
    <property type="entry name" value="GRPEPROTEIN"/>
</dbReference>
<evidence type="ECO:0000256" key="1">
    <source>
        <dbReference type="ARBA" id="ARBA00009054"/>
    </source>
</evidence>
<dbReference type="Pfam" id="PF01025">
    <property type="entry name" value="GrpE"/>
    <property type="match status" value="1"/>
</dbReference>
<feature type="coiled-coil region" evidence="5">
    <location>
        <begin position="125"/>
        <end position="184"/>
    </location>
</feature>
<name>A0ABQ7JDH0_9APIC</name>
<dbReference type="InterPro" id="IPR009012">
    <property type="entry name" value="GrpE_head"/>
</dbReference>
<comment type="similarity">
    <text evidence="1 4">Belongs to the GrpE family.</text>
</comment>
<evidence type="ECO:0000313" key="7">
    <source>
        <dbReference type="EMBL" id="KAF8822072.1"/>
    </source>
</evidence>
<keyword evidence="2 3" id="KW-0143">Chaperone</keyword>
<dbReference type="HAMAP" id="MF_01151">
    <property type="entry name" value="GrpE"/>
    <property type="match status" value="1"/>
</dbReference>
<dbReference type="SUPFAM" id="SSF51064">
    <property type="entry name" value="Head domain of nucleotide exchange factor GrpE"/>
    <property type="match status" value="1"/>
</dbReference>
<keyword evidence="3" id="KW-0496">Mitochondrion</keyword>
<comment type="caution">
    <text evidence="7">The sequence shown here is derived from an EMBL/GenBank/DDBJ whole genome shotgun (WGS) entry which is preliminary data.</text>
</comment>
<dbReference type="SUPFAM" id="SSF58014">
    <property type="entry name" value="Coiled-coil domain of nucleotide exchange factor GrpE"/>
    <property type="match status" value="1"/>
</dbReference>
<evidence type="ECO:0000256" key="3">
    <source>
        <dbReference type="RuleBase" id="RU000640"/>
    </source>
</evidence>
<dbReference type="InterPro" id="IPR000740">
    <property type="entry name" value="GrpE"/>
</dbReference>
<evidence type="ECO:0000256" key="5">
    <source>
        <dbReference type="SAM" id="Coils"/>
    </source>
</evidence>
<dbReference type="Proteomes" id="UP000823046">
    <property type="component" value="Unassembled WGS sequence"/>
</dbReference>
<feature type="region of interest" description="Disordered" evidence="6">
    <location>
        <begin position="84"/>
        <end position="121"/>
    </location>
</feature>
<gene>
    <name evidence="7" type="ORF">IE077_001118</name>
</gene>
<dbReference type="PROSITE" id="PS01071">
    <property type="entry name" value="GRPE"/>
    <property type="match status" value="1"/>
</dbReference>
<evidence type="ECO:0000256" key="2">
    <source>
        <dbReference type="ARBA" id="ARBA00023186"/>
    </source>
</evidence>
<dbReference type="Gene3D" id="3.90.20.20">
    <property type="match status" value="1"/>
</dbReference>
<dbReference type="PANTHER" id="PTHR21237">
    <property type="entry name" value="GRPE PROTEIN"/>
    <property type="match status" value="1"/>
</dbReference>
<accession>A0ABQ7JDH0</accession>
<dbReference type="Gene3D" id="2.30.22.10">
    <property type="entry name" value="Head domain of nucleotide exchange factor GrpE"/>
    <property type="match status" value="1"/>
</dbReference>
<dbReference type="PANTHER" id="PTHR21237:SF23">
    <property type="entry name" value="GRPE PROTEIN HOMOLOG, MITOCHONDRIAL"/>
    <property type="match status" value="1"/>
</dbReference>
<keyword evidence="5" id="KW-0175">Coiled coil</keyword>
<evidence type="ECO:0000256" key="4">
    <source>
        <dbReference type="RuleBase" id="RU004478"/>
    </source>
</evidence>
<sequence>MANIAVSLRRCLSSSSAVRWSQKSATAFLSPPSSSARMISSCLIPSSSRSPLLVQDKTTKRACNFSNVASLLCLQAQNFHAVATPKDPSAPQTATGTTLAAEGEDSTEASEASTSASAKEEVKQEASVLQGFNELKEEAKKLREEHSVAVEKAKELQGKLLRCYADLENSRKRHEKEIASSRQYAISNFAKSILSIADNLALATASIDPIAVENNMELKQIYEGVKLTESVFHSALDKFGIVKYEPLGEKFDPVLHEALFEMADPTKTKGDIAKVVQSGYKIQDRLLRAAKVGVVKN</sequence>
<protein>
    <recommendedName>
        <fullName evidence="3">GrpE protein homolog</fullName>
    </recommendedName>
</protein>
<comment type="function">
    <text evidence="3">Essential component of the PAM complex, a complex required for the translocation of transit peptide-containing proteins from the inner membrane into the mitochondrial matrix in an ATP-dependent manner.</text>
</comment>
<comment type="subcellular location">
    <subcellularLocation>
        <location evidence="3">Mitochondrion matrix</location>
    </subcellularLocation>
</comment>
<dbReference type="InterPro" id="IPR013805">
    <property type="entry name" value="GrpE_CC"/>
</dbReference>
<keyword evidence="8" id="KW-1185">Reference proteome</keyword>
<dbReference type="EMBL" id="JADAQX010000090">
    <property type="protein sequence ID" value="KAF8822072.1"/>
    <property type="molecule type" value="Genomic_DNA"/>
</dbReference>
<proteinExistence type="inferred from homology"/>
<evidence type="ECO:0000313" key="8">
    <source>
        <dbReference type="Proteomes" id="UP000823046"/>
    </source>
</evidence>
<evidence type="ECO:0000256" key="6">
    <source>
        <dbReference type="SAM" id="MobiDB-lite"/>
    </source>
</evidence>
<organism evidence="7 8">
    <name type="scientific">Cardiosporidium cionae</name>
    <dbReference type="NCBI Taxonomy" id="476202"/>
    <lineage>
        <taxon>Eukaryota</taxon>
        <taxon>Sar</taxon>
        <taxon>Alveolata</taxon>
        <taxon>Apicomplexa</taxon>
        <taxon>Aconoidasida</taxon>
        <taxon>Nephromycida</taxon>
        <taxon>Cardiosporidium</taxon>
    </lineage>
</organism>